<keyword evidence="1" id="KW-0812">Transmembrane</keyword>
<evidence type="ECO:0000256" key="1">
    <source>
        <dbReference type="SAM" id="Phobius"/>
    </source>
</evidence>
<reference evidence="2 3" key="1">
    <citation type="submission" date="2019-04" db="EMBL/GenBank/DDBJ databases">
        <authorList>
            <person name="Feng G."/>
            <person name="Zhang J."/>
            <person name="Zhu H."/>
        </authorList>
    </citation>
    <scope>NUCLEOTIDE SEQUENCE [LARGE SCALE GENOMIC DNA]</scope>
    <source>
        <strain evidence="2 3">92R-1</strain>
    </source>
</reference>
<dbReference type="Proteomes" id="UP000298337">
    <property type="component" value="Unassembled WGS sequence"/>
</dbReference>
<gene>
    <name evidence="2" type="ORF">EU556_19060</name>
</gene>
<evidence type="ECO:0000313" key="2">
    <source>
        <dbReference type="EMBL" id="TGE05408.1"/>
    </source>
</evidence>
<feature type="transmembrane region" description="Helical" evidence="1">
    <location>
        <begin position="42"/>
        <end position="64"/>
    </location>
</feature>
<sequence length="125" mass="13104">MKSLAVFSLLLLVFCALGQLLLPWWCIVPICFLLTALRGSSGGLAFLAGLFGAGLSWWLPAIWLNQHGVQRLAERLATLFPLGGSVGLLLLLSGLIAGLVGGLAALSGAWARQALAPRPTTQALQ</sequence>
<proteinExistence type="predicted"/>
<keyword evidence="1" id="KW-1133">Transmembrane helix</keyword>
<feature type="transmembrane region" description="Helical" evidence="1">
    <location>
        <begin position="76"/>
        <end position="100"/>
    </location>
</feature>
<organism evidence="2 3">
    <name type="scientific">Hymenobacter fodinae</name>
    <dbReference type="NCBI Taxonomy" id="2510796"/>
    <lineage>
        <taxon>Bacteria</taxon>
        <taxon>Pseudomonadati</taxon>
        <taxon>Bacteroidota</taxon>
        <taxon>Cytophagia</taxon>
        <taxon>Cytophagales</taxon>
        <taxon>Hymenobacteraceae</taxon>
        <taxon>Hymenobacter</taxon>
    </lineage>
</organism>
<dbReference type="AlphaFoldDB" id="A0A4Z0P365"/>
<keyword evidence="1" id="KW-0472">Membrane</keyword>
<protein>
    <submittedName>
        <fullName evidence="2">Uncharacterized protein</fullName>
    </submittedName>
</protein>
<comment type="caution">
    <text evidence="2">The sequence shown here is derived from an EMBL/GenBank/DDBJ whole genome shotgun (WGS) entry which is preliminary data.</text>
</comment>
<keyword evidence="3" id="KW-1185">Reference proteome</keyword>
<dbReference type="RefSeq" id="WP_135435722.1">
    <property type="nucleotide sequence ID" value="NZ_SRLA01000004.1"/>
</dbReference>
<name>A0A4Z0P365_9BACT</name>
<accession>A0A4Z0P365</accession>
<evidence type="ECO:0000313" key="3">
    <source>
        <dbReference type="Proteomes" id="UP000298337"/>
    </source>
</evidence>
<dbReference type="EMBL" id="SRLA01000004">
    <property type="protein sequence ID" value="TGE05408.1"/>
    <property type="molecule type" value="Genomic_DNA"/>
</dbReference>